<dbReference type="Gene3D" id="3.40.50.11960">
    <property type="match status" value="1"/>
</dbReference>
<comment type="similarity">
    <text evidence="2">Belongs to the IRC6 family.</text>
</comment>
<gene>
    <name evidence="5" type="ORF">KUCA_T00005871001</name>
</gene>
<comment type="function">
    <text evidence="1">Involved in gross chromosomal rearrangements (GCRs) and telomere healing.</text>
</comment>
<sequence>MSFVNQVLIVGLDGSGQSTLVKDLFGRGHHESHDGSVHKAIGLVTKYYSSEIDIWTDAYEKGSFDQWANEFLSEEAKPMRESLNGIIFTFDFEEELGEIDQVIGHLERITESLDELSGEEDYNGWSGFKAAVVSGIPEQSEFEGYDDLEYRFQLAGFELVNYACSARNEFGEKVGKERLREIFETCEWTQMESGSKDDSEEVSGEDIGQKPEDLDKVFQMALAARTQAAQVTNKEEKEKLVNAKLTEIMNIL</sequence>
<evidence type="ECO:0000313" key="5">
    <source>
        <dbReference type="EMBL" id="CDK29877.1"/>
    </source>
</evidence>
<dbReference type="GO" id="GO:0016192">
    <property type="term" value="P:vesicle-mediated transport"/>
    <property type="evidence" value="ECO:0007669"/>
    <property type="project" value="InterPro"/>
</dbReference>
<dbReference type="PANTHER" id="PTHR28043:SF1">
    <property type="entry name" value="INCREASED RECOMBINATION CENTERS PROTEIN 6"/>
    <property type="match status" value="1"/>
</dbReference>
<evidence type="ECO:0000256" key="4">
    <source>
        <dbReference type="ARBA" id="ARBA00022447"/>
    </source>
</evidence>
<keyword evidence="6" id="KW-1185">Reference proteome</keyword>
<dbReference type="Proteomes" id="UP000019384">
    <property type="component" value="Unassembled WGS sequence"/>
</dbReference>
<name>W6MVC1_9ASCO</name>
<evidence type="ECO:0000313" key="6">
    <source>
        <dbReference type="Proteomes" id="UP000019384"/>
    </source>
</evidence>
<keyword evidence="4" id="KW-0160">Chromosomal rearrangement</keyword>
<dbReference type="HOGENOM" id="CLU_1176211_0_0_1"/>
<dbReference type="EMBL" id="HG793131">
    <property type="protein sequence ID" value="CDK29877.1"/>
    <property type="molecule type" value="Genomic_DNA"/>
</dbReference>
<dbReference type="InterPro" id="IPR034627">
    <property type="entry name" value="Irc6"/>
</dbReference>
<protein>
    <recommendedName>
        <fullName evidence="3">Increased recombination centers protein 6</fullName>
    </recommendedName>
</protein>
<dbReference type="RefSeq" id="XP_022461859.1">
    <property type="nucleotide sequence ID" value="XM_022603396.1"/>
</dbReference>
<proteinExistence type="inferred from homology"/>
<dbReference type="GO" id="GO:0030674">
    <property type="term" value="F:protein-macromolecule adaptor activity"/>
    <property type="evidence" value="ECO:0007669"/>
    <property type="project" value="TreeGrafter"/>
</dbReference>
<dbReference type="AlphaFoldDB" id="W6MVC1"/>
<accession>W6MVC1</accession>
<dbReference type="OrthoDB" id="10261384at2759"/>
<evidence type="ECO:0000256" key="2">
    <source>
        <dbReference type="ARBA" id="ARBA00007973"/>
    </source>
</evidence>
<dbReference type="STRING" id="1382522.W6MVC1"/>
<evidence type="ECO:0000256" key="3">
    <source>
        <dbReference type="ARBA" id="ARBA00015902"/>
    </source>
</evidence>
<reference evidence="5" key="2">
    <citation type="submission" date="2014-02" db="EMBL/GenBank/DDBJ databases">
        <title>Complete DNA sequence of /Kuraishia capsulata/ illustrates novel genomic features among budding yeasts (/Saccharomycotina/).</title>
        <authorList>
            <person name="Morales L."/>
            <person name="Noel B."/>
            <person name="Porcel B."/>
            <person name="Marcet-Houben M."/>
            <person name="Hullo M-F."/>
            <person name="Sacerdot C."/>
            <person name="Tekaia F."/>
            <person name="Leh-Louis V."/>
            <person name="Despons L."/>
            <person name="Khanna V."/>
            <person name="Aury J-M."/>
            <person name="Barbe V."/>
            <person name="Couloux A."/>
            <person name="Labadie K."/>
            <person name="Pelletier E."/>
            <person name="Souciet J-L."/>
            <person name="Boekhout T."/>
            <person name="Gabaldon T."/>
            <person name="Wincker P."/>
            <person name="Dujon B."/>
        </authorList>
    </citation>
    <scope>NUCLEOTIDE SEQUENCE</scope>
    <source>
        <strain evidence="5">CBS 1993</strain>
    </source>
</reference>
<organism evidence="5 6">
    <name type="scientific">Kuraishia capsulata CBS 1993</name>
    <dbReference type="NCBI Taxonomy" id="1382522"/>
    <lineage>
        <taxon>Eukaryota</taxon>
        <taxon>Fungi</taxon>
        <taxon>Dikarya</taxon>
        <taxon>Ascomycota</taxon>
        <taxon>Saccharomycotina</taxon>
        <taxon>Pichiomycetes</taxon>
        <taxon>Pichiales</taxon>
        <taxon>Pichiaceae</taxon>
        <taxon>Kuraishia</taxon>
    </lineage>
</organism>
<dbReference type="GeneID" id="34523247"/>
<evidence type="ECO:0000256" key="1">
    <source>
        <dbReference type="ARBA" id="ARBA00002976"/>
    </source>
</evidence>
<reference evidence="5" key="1">
    <citation type="submission" date="2013-12" db="EMBL/GenBank/DDBJ databases">
        <authorList>
            <person name="Genoscope - CEA"/>
        </authorList>
    </citation>
    <scope>NUCLEOTIDE SEQUENCE</scope>
    <source>
        <strain evidence="5">CBS 1993</strain>
    </source>
</reference>
<dbReference type="PANTHER" id="PTHR28043">
    <property type="entry name" value="INCREASED RECOMBINATION CENTERS PROTEIN 6"/>
    <property type="match status" value="1"/>
</dbReference>